<dbReference type="PANTHER" id="PTHR24148">
    <property type="entry name" value="ANKYRIN REPEAT DOMAIN-CONTAINING PROTEIN 39 HOMOLOG-RELATED"/>
    <property type="match status" value="1"/>
</dbReference>
<evidence type="ECO:0000313" key="3">
    <source>
        <dbReference type="Proteomes" id="UP000269276"/>
    </source>
</evidence>
<dbReference type="InterPro" id="IPR052895">
    <property type="entry name" value="HetReg/Transcr_Mod"/>
</dbReference>
<accession>A0A3M7E329</accession>
<dbReference type="PANTHER" id="PTHR24148:SF64">
    <property type="entry name" value="HETEROKARYON INCOMPATIBILITY DOMAIN-CONTAINING PROTEIN"/>
    <property type="match status" value="1"/>
</dbReference>
<dbReference type="Proteomes" id="UP000269276">
    <property type="component" value="Unassembled WGS sequence"/>
</dbReference>
<reference evidence="2 3" key="1">
    <citation type="journal article" date="2018" name="BMC Genomics">
        <title>Genomic evidence for intraspecific hybridization in a clonal and extremely halotolerant yeast.</title>
        <authorList>
            <person name="Gostincar C."/>
            <person name="Stajich J.E."/>
            <person name="Zupancic J."/>
            <person name="Zalar P."/>
            <person name="Gunde-Cimerman N."/>
        </authorList>
    </citation>
    <scope>NUCLEOTIDE SEQUENCE [LARGE SCALE GENOMIC DNA]</scope>
    <source>
        <strain evidence="2 3">EXF-2682</strain>
    </source>
</reference>
<dbReference type="VEuPathDB" id="FungiDB:BTJ68_12405"/>
<protein>
    <recommendedName>
        <fullName evidence="1">Heterokaryon incompatibility domain-containing protein</fullName>
    </recommendedName>
</protein>
<evidence type="ECO:0000313" key="2">
    <source>
        <dbReference type="EMBL" id="RMY70843.1"/>
    </source>
</evidence>
<evidence type="ECO:0000259" key="1">
    <source>
        <dbReference type="Pfam" id="PF06985"/>
    </source>
</evidence>
<dbReference type="AlphaFoldDB" id="A0A3M7E329"/>
<name>A0A3M7E329_HORWE</name>
<proteinExistence type="predicted"/>
<dbReference type="Pfam" id="PF06985">
    <property type="entry name" value="HET"/>
    <property type="match status" value="1"/>
</dbReference>
<feature type="domain" description="Heterokaryon incompatibility" evidence="1">
    <location>
        <begin position="45"/>
        <end position="208"/>
    </location>
</feature>
<comment type="caution">
    <text evidence="2">The sequence shown here is derived from an EMBL/GenBank/DDBJ whole genome shotgun (WGS) entry which is preliminary data.</text>
</comment>
<dbReference type="Pfam" id="PF26639">
    <property type="entry name" value="Het-6_barrel"/>
    <property type="match status" value="1"/>
</dbReference>
<dbReference type="InterPro" id="IPR010730">
    <property type="entry name" value="HET"/>
</dbReference>
<organism evidence="2 3">
    <name type="scientific">Hortaea werneckii</name>
    <name type="common">Black yeast</name>
    <name type="synonym">Cladosporium werneckii</name>
    <dbReference type="NCBI Taxonomy" id="91943"/>
    <lineage>
        <taxon>Eukaryota</taxon>
        <taxon>Fungi</taxon>
        <taxon>Dikarya</taxon>
        <taxon>Ascomycota</taxon>
        <taxon>Pezizomycotina</taxon>
        <taxon>Dothideomycetes</taxon>
        <taxon>Dothideomycetidae</taxon>
        <taxon>Mycosphaerellales</taxon>
        <taxon>Teratosphaeriaceae</taxon>
        <taxon>Hortaea</taxon>
    </lineage>
</organism>
<sequence length="625" mass="71573">MKRIWKPLDKEKREIRIILLQPSEEENDALYADLEIASLDNSPEYKAISYVWGDASDTTAMFVNGGKVIQITKNLAAALRRFREDRVVVPLWADAVCINQADFRERADQVSMMAEIYATAIEVNAWLGEDIIDPRLRDILHLLVEECRLPQHVKCILEHGCAIEYALSHVVQDWDIRSSAPEHIQSWCVCMILLSCCTWFSRLWVIQEVAFARSAKLFSGQFSCTIEALNSKILEFLTLPMEKLRPVSLIMAFLSARKQLHPFIWARRETVVEDVVERMLDCKDLQCEDDRDKIYGLLGLTTLSGELSIDYNKTVEQVFIDFAFACIEKSSLNEILLCSGLATKNRMLPSWVPDWKGDTREKVDFYREVSKSHDPGAVVLNKELSQPRHRHEASKLRLRAFLVDRLCALSPSLGDIGKNTLQGNLGEQCFETLREWRWFLRDFHKSFWQIVCWGCNEVNDNFSETIEQKWSSAFEAITADPNKLRFCEDYRLLDGCLFKAQPLLTVSGLPGSTSIGAQTGDLVTLIPGCRLPFLIRRQDDSKEELTFRLIGPCYIDGIMGDDAMRFMFKAYWANANTKEVKAMHDDINAALVKLREITDNGDIDSIINEPFRRLFGKLSEEIVLV</sequence>
<gene>
    <name evidence="2" type="ORF">D0863_05525</name>
</gene>
<dbReference type="EMBL" id="QWIP01000161">
    <property type="protein sequence ID" value="RMY70843.1"/>
    <property type="molecule type" value="Genomic_DNA"/>
</dbReference>
<dbReference type="OrthoDB" id="2157530at2759"/>